<dbReference type="Pfam" id="PF01535">
    <property type="entry name" value="PPR"/>
    <property type="match status" value="3"/>
</dbReference>
<keyword evidence="3" id="KW-1185">Reference proteome</keyword>
<dbReference type="PANTHER" id="PTHR47926">
    <property type="entry name" value="PENTATRICOPEPTIDE REPEAT-CONTAINING PROTEIN"/>
    <property type="match status" value="1"/>
</dbReference>
<accession>D8S1M5</accession>
<sequence length="141" mass="15921">VVASNAMITAYAQGGQIYKAEQLFRGLKKRDNVSWNALIRGFTQNDELFHANLVYYRMPRWCATGVRPNAVSFAAILVACTHKGSVDDARHHIVAMQSDHEVEPLREHFCCMVDLLGRAGKLDDAMDLIQTMPFLPNDVEW</sequence>
<evidence type="ECO:0000313" key="3">
    <source>
        <dbReference type="Proteomes" id="UP000001514"/>
    </source>
</evidence>
<dbReference type="EMBL" id="GL377598">
    <property type="protein sequence ID" value="EFJ21880.1"/>
    <property type="molecule type" value="Genomic_DNA"/>
</dbReference>
<dbReference type="GO" id="GO:0003723">
    <property type="term" value="F:RNA binding"/>
    <property type="evidence" value="ECO:0007669"/>
    <property type="project" value="InterPro"/>
</dbReference>
<name>D8S1M5_SELML</name>
<dbReference type="HOGENOM" id="CLU_002706_0_0_1"/>
<evidence type="ECO:0008006" key="4">
    <source>
        <dbReference type="Google" id="ProtNLM"/>
    </source>
</evidence>
<dbReference type="InterPro" id="IPR011990">
    <property type="entry name" value="TPR-like_helical_dom_sf"/>
</dbReference>
<dbReference type="KEGG" id="smo:SELMODRAFT_70094"/>
<organism evidence="3">
    <name type="scientific">Selaginella moellendorffii</name>
    <name type="common">Spikemoss</name>
    <dbReference type="NCBI Taxonomy" id="88036"/>
    <lineage>
        <taxon>Eukaryota</taxon>
        <taxon>Viridiplantae</taxon>
        <taxon>Streptophyta</taxon>
        <taxon>Embryophyta</taxon>
        <taxon>Tracheophyta</taxon>
        <taxon>Lycopodiopsida</taxon>
        <taxon>Selaginellales</taxon>
        <taxon>Selaginellaceae</taxon>
        <taxon>Selaginella</taxon>
    </lineage>
</organism>
<dbReference type="GO" id="GO:0009451">
    <property type="term" value="P:RNA modification"/>
    <property type="evidence" value="ECO:0007669"/>
    <property type="project" value="InterPro"/>
</dbReference>
<dbReference type="Proteomes" id="UP000001514">
    <property type="component" value="Unassembled WGS sequence"/>
</dbReference>
<proteinExistence type="predicted"/>
<dbReference type="Gene3D" id="1.25.40.10">
    <property type="entry name" value="Tetratricopeptide repeat domain"/>
    <property type="match status" value="2"/>
</dbReference>
<protein>
    <recommendedName>
        <fullName evidence="4">Pentacotripeptide-repeat region of PRORP domain-containing protein</fullName>
    </recommendedName>
</protein>
<evidence type="ECO:0000256" key="1">
    <source>
        <dbReference type="ARBA" id="ARBA00022737"/>
    </source>
</evidence>
<dbReference type="AlphaFoldDB" id="D8S1M5"/>
<dbReference type="InterPro" id="IPR002885">
    <property type="entry name" value="PPR_rpt"/>
</dbReference>
<dbReference type="Gramene" id="EFJ21880">
    <property type="protein sequence ID" value="EFJ21880"/>
    <property type="gene ID" value="SELMODRAFT_70094"/>
</dbReference>
<dbReference type="eggNOG" id="KOG4197">
    <property type="taxonomic scope" value="Eukaryota"/>
</dbReference>
<dbReference type="NCBIfam" id="TIGR00756">
    <property type="entry name" value="PPR"/>
    <property type="match status" value="1"/>
</dbReference>
<keyword evidence="1" id="KW-0677">Repeat</keyword>
<dbReference type="PANTHER" id="PTHR47926:SF533">
    <property type="entry name" value="DYW DOMAIN-CONTAINING PROTEIN"/>
    <property type="match status" value="1"/>
</dbReference>
<dbReference type="InterPro" id="IPR046960">
    <property type="entry name" value="PPR_At4g14850-like_plant"/>
</dbReference>
<reference evidence="2 3" key="1">
    <citation type="journal article" date="2011" name="Science">
        <title>The Selaginella genome identifies genetic changes associated with the evolution of vascular plants.</title>
        <authorList>
            <person name="Banks J.A."/>
            <person name="Nishiyama T."/>
            <person name="Hasebe M."/>
            <person name="Bowman J.L."/>
            <person name="Gribskov M."/>
            <person name="dePamphilis C."/>
            <person name="Albert V.A."/>
            <person name="Aono N."/>
            <person name="Aoyama T."/>
            <person name="Ambrose B.A."/>
            <person name="Ashton N.W."/>
            <person name="Axtell M.J."/>
            <person name="Barker E."/>
            <person name="Barker M.S."/>
            <person name="Bennetzen J.L."/>
            <person name="Bonawitz N.D."/>
            <person name="Chapple C."/>
            <person name="Cheng C."/>
            <person name="Correa L.G."/>
            <person name="Dacre M."/>
            <person name="DeBarry J."/>
            <person name="Dreyer I."/>
            <person name="Elias M."/>
            <person name="Engstrom E.M."/>
            <person name="Estelle M."/>
            <person name="Feng L."/>
            <person name="Finet C."/>
            <person name="Floyd S.K."/>
            <person name="Frommer W.B."/>
            <person name="Fujita T."/>
            <person name="Gramzow L."/>
            <person name="Gutensohn M."/>
            <person name="Harholt J."/>
            <person name="Hattori M."/>
            <person name="Heyl A."/>
            <person name="Hirai T."/>
            <person name="Hiwatashi Y."/>
            <person name="Ishikawa M."/>
            <person name="Iwata M."/>
            <person name="Karol K.G."/>
            <person name="Koehler B."/>
            <person name="Kolukisaoglu U."/>
            <person name="Kubo M."/>
            <person name="Kurata T."/>
            <person name="Lalonde S."/>
            <person name="Li K."/>
            <person name="Li Y."/>
            <person name="Litt A."/>
            <person name="Lyons E."/>
            <person name="Manning G."/>
            <person name="Maruyama T."/>
            <person name="Michael T.P."/>
            <person name="Mikami K."/>
            <person name="Miyazaki S."/>
            <person name="Morinaga S."/>
            <person name="Murata T."/>
            <person name="Mueller-Roeber B."/>
            <person name="Nelson D.R."/>
            <person name="Obara M."/>
            <person name="Oguri Y."/>
            <person name="Olmstead R.G."/>
            <person name="Onodera N."/>
            <person name="Petersen B.L."/>
            <person name="Pils B."/>
            <person name="Prigge M."/>
            <person name="Rensing S.A."/>
            <person name="Riano-Pachon D.M."/>
            <person name="Roberts A.W."/>
            <person name="Sato Y."/>
            <person name="Scheller H.V."/>
            <person name="Schulz B."/>
            <person name="Schulz C."/>
            <person name="Shakirov E.V."/>
            <person name="Shibagaki N."/>
            <person name="Shinohara N."/>
            <person name="Shippen D.E."/>
            <person name="Soerensen I."/>
            <person name="Sotooka R."/>
            <person name="Sugimoto N."/>
            <person name="Sugita M."/>
            <person name="Sumikawa N."/>
            <person name="Tanurdzic M."/>
            <person name="Theissen G."/>
            <person name="Ulvskov P."/>
            <person name="Wakazuki S."/>
            <person name="Weng J.K."/>
            <person name="Willats W.W."/>
            <person name="Wipf D."/>
            <person name="Wolf P.G."/>
            <person name="Yang L."/>
            <person name="Zimmer A.D."/>
            <person name="Zhu Q."/>
            <person name="Mitros T."/>
            <person name="Hellsten U."/>
            <person name="Loque D."/>
            <person name="Otillar R."/>
            <person name="Salamov A."/>
            <person name="Schmutz J."/>
            <person name="Shapiro H."/>
            <person name="Lindquist E."/>
            <person name="Lucas S."/>
            <person name="Rokhsar D."/>
            <person name="Grigoriev I.V."/>
        </authorList>
    </citation>
    <scope>NUCLEOTIDE SEQUENCE [LARGE SCALE GENOMIC DNA]</scope>
</reference>
<feature type="non-terminal residue" evidence="2">
    <location>
        <position position="141"/>
    </location>
</feature>
<feature type="non-terminal residue" evidence="2">
    <location>
        <position position="1"/>
    </location>
</feature>
<dbReference type="InParanoid" id="D8S1M5"/>
<evidence type="ECO:0000313" key="2">
    <source>
        <dbReference type="EMBL" id="EFJ21880.1"/>
    </source>
</evidence>
<gene>
    <name evidence="2" type="ORF">SELMODRAFT_70094</name>
</gene>